<dbReference type="Proteomes" id="UP000052008">
    <property type="component" value="Unassembled WGS sequence"/>
</dbReference>
<evidence type="ECO:0000256" key="1">
    <source>
        <dbReference type="SAM" id="MobiDB-lite"/>
    </source>
</evidence>
<organism evidence="2 3">
    <name type="scientific">candidate division TA06 bacterium DG_24</name>
    <dbReference type="NCBI Taxonomy" id="1703770"/>
    <lineage>
        <taxon>Bacteria</taxon>
        <taxon>Bacteria division TA06</taxon>
    </lineage>
</organism>
<evidence type="ECO:0000313" key="3">
    <source>
        <dbReference type="Proteomes" id="UP000052008"/>
    </source>
</evidence>
<feature type="region of interest" description="Disordered" evidence="1">
    <location>
        <begin position="1"/>
        <end position="28"/>
    </location>
</feature>
<feature type="region of interest" description="Disordered" evidence="1">
    <location>
        <begin position="107"/>
        <end position="134"/>
    </location>
</feature>
<reference evidence="2 3" key="1">
    <citation type="journal article" date="2015" name="Microbiome">
        <title>Genomic resolution of linkages in carbon, nitrogen, and sulfur cycling among widespread estuary sediment bacteria.</title>
        <authorList>
            <person name="Baker B.J."/>
            <person name="Lazar C.S."/>
            <person name="Teske A.P."/>
            <person name="Dick G.J."/>
        </authorList>
    </citation>
    <scope>NUCLEOTIDE SEQUENCE [LARGE SCALE GENOMIC DNA]</scope>
    <source>
        <strain evidence="2">DG_24</strain>
    </source>
</reference>
<feature type="compositionally biased region" description="Polar residues" evidence="1">
    <location>
        <begin position="1"/>
        <end position="16"/>
    </location>
</feature>
<evidence type="ECO:0000313" key="2">
    <source>
        <dbReference type="EMBL" id="KPJ52806.1"/>
    </source>
</evidence>
<gene>
    <name evidence="2" type="ORF">AMJ39_06865</name>
</gene>
<protein>
    <submittedName>
        <fullName evidence="2">Uncharacterized protein</fullName>
    </submittedName>
</protein>
<comment type="caution">
    <text evidence="2">The sequence shown here is derived from an EMBL/GenBank/DDBJ whole genome shotgun (WGS) entry which is preliminary data.</text>
</comment>
<accession>A0A0S7WRM8</accession>
<proteinExistence type="predicted"/>
<sequence>MRSQATPASSRPQSGVGQKARRKQQASDYDRIADAYEAKYGKELTTVQIARLSKKADGSRRSADEVIEAIEKAPRELGKKPWQWIMQRLYGWSLWPDEVRELREMLRERRTGEQGTAAARGRKRRSSKGDGGSA</sequence>
<dbReference type="AlphaFoldDB" id="A0A0S7WRM8"/>
<name>A0A0S7WRM8_UNCT6</name>
<dbReference type="EMBL" id="LIZS01000041">
    <property type="protein sequence ID" value="KPJ52806.1"/>
    <property type="molecule type" value="Genomic_DNA"/>
</dbReference>